<gene>
    <name evidence="2" type="ORF">EKG35_05120</name>
</gene>
<dbReference type="OrthoDB" id="1957331at2"/>
<reference evidence="2 3" key="1">
    <citation type="submission" date="2018-12" db="EMBL/GenBank/DDBJ databases">
        <authorList>
            <person name="Yu L."/>
        </authorList>
    </citation>
    <scope>NUCLEOTIDE SEQUENCE [LARGE SCALE GENOMIC DNA]</scope>
    <source>
        <strain evidence="2 3">S5H2222</strain>
    </source>
</reference>
<dbReference type="RefSeq" id="WP_126293373.1">
    <property type="nucleotide sequence ID" value="NZ_JAXUAO010000026.1"/>
</dbReference>
<dbReference type="EMBL" id="RXNR01000010">
    <property type="protein sequence ID" value="RTQ94606.1"/>
    <property type="molecule type" value="Genomic_DNA"/>
</dbReference>
<comment type="caution">
    <text evidence="2">The sequence shown here is derived from an EMBL/GenBank/DDBJ whole genome shotgun (WGS) entry which is preliminary data.</text>
</comment>
<protein>
    <recommendedName>
        <fullName evidence="4">Lipoprotein</fullName>
    </recommendedName>
</protein>
<evidence type="ECO:0008006" key="4">
    <source>
        <dbReference type="Google" id="ProtNLM"/>
    </source>
</evidence>
<dbReference type="Gene3D" id="2.50.20.20">
    <property type="match status" value="1"/>
</dbReference>
<proteinExistence type="predicted"/>
<sequence length="290" mass="32867">MKKVVMLCLVSLLVLALSACNSTAEPTSGEEGKEVSNKSELTLQEVYEKAIERQNTLESVSADINMNQKMELNDGTEAYEMGSSADMTMDMVSEPLSMHIDGAMTMADPATGENMNVDMEMYMSEEGFFMENPETKQWMKLPSEQFEAIAGQTVNQVNASEQLKQFESFIEDFTFEQTETEYVLKLNAASEKFSEFILEQMRVTEMMGVTEEEQKIIENMKFDNINYVIKIDKETFDIHAMDTIFDITIDIDGKSMKISTDAKIAFNNFNEVEAITIPQEVIDQAVEVQY</sequence>
<accession>A0A3S0JYC7</accession>
<evidence type="ECO:0000313" key="3">
    <source>
        <dbReference type="Proteomes" id="UP000276349"/>
    </source>
</evidence>
<organism evidence="2 3">
    <name type="scientific">Lysinibacillus telephonicus</name>
    <dbReference type="NCBI Taxonomy" id="1714840"/>
    <lineage>
        <taxon>Bacteria</taxon>
        <taxon>Bacillati</taxon>
        <taxon>Bacillota</taxon>
        <taxon>Bacilli</taxon>
        <taxon>Bacillales</taxon>
        <taxon>Bacillaceae</taxon>
        <taxon>Lysinibacillus</taxon>
    </lineage>
</organism>
<feature type="signal peptide" evidence="1">
    <location>
        <begin position="1"/>
        <end position="24"/>
    </location>
</feature>
<evidence type="ECO:0000256" key="1">
    <source>
        <dbReference type="SAM" id="SignalP"/>
    </source>
</evidence>
<dbReference type="PROSITE" id="PS51257">
    <property type="entry name" value="PROKAR_LIPOPROTEIN"/>
    <property type="match status" value="1"/>
</dbReference>
<keyword evidence="1" id="KW-0732">Signal</keyword>
<dbReference type="InterPro" id="IPR046720">
    <property type="entry name" value="DUF6612"/>
</dbReference>
<keyword evidence="3" id="KW-1185">Reference proteome</keyword>
<dbReference type="Proteomes" id="UP000276349">
    <property type="component" value="Unassembled WGS sequence"/>
</dbReference>
<evidence type="ECO:0000313" key="2">
    <source>
        <dbReference type="EMBL" id="RTQ94606.1"/>
    </source>
</evidence>
<feature type="chain" id="PRO_5039134840" description="Lipoprotein" evidence="1">
    <location>
        <begin position="25"/>
        <end position="290"/>
    </location>
</feature>
<name>A0A3S0JYC7_9BACI</name>
<dbReference type="AlphaFoldDB" id="A0A3S0JYC7"/>
<dbReference type="Pfam" id="PF20316">
    <property type="entry name" value="DUF6612"/>
    <property type="match status" value="1"/>
</dbReference>